<protein>
    <submittedName>
        <fullName evidence="13">HlyD family type I secretion periplasmic adaptor subunit</fullName>
    </submittedName>
</protein>
<dbReference type="InterPro" id="IPR050739">
    <property type="entry name" value="MFP"/>
</dbReference>
<keyword evidence="8 10" id="KW-0472">Membrane</keyword>
<keyword evidence="5" id="KW-0997">Cell inner membrane</keyword>
<evidence type="ECO:0000259" key="11">
    <source>
        <dbReference type="Pfam" id="PF25994"/>
    </source>
</evidence>
<keyword evidence="9" id="KW-0175">Coiled coil</keyword>
<dbReference type="InterPro" id="IPR010129">
    <property type="entry name" value="T1SS_HlyD"/>
</dbReference>
<feature type="coiled-coil region" evidence="9">
    <location>
        <begin position="237"/>
        <end position="307"/>
    </location>
</feature>
<evidence type="ECO:0000256" key="4">
    <source>
        <dbReference type="ARBA" id="ARBA00022475"/>
    </source>
</evidence>
<evidence type="ECO:0000313" key="13">
    <source>
        <dbReference type="EMBL" id="BCL62386.1"/>
    </source>
</evidence>
<proteinExistence type="inferred from homology"/>
<feature type="coiled-coil region" evidence="9">
    <location>
        <begin position="178"/>
        <end position="212"/>
    </location>
</feature>
<dbReference type="GO" id="GO:0009306">
    <property type="term" value="P:protein secretion"/>
    <property type="evidence" value="ECO:0007669"/>
    <property type="project" value="InterPro"/>
</dbReference>
<evidence type="ECO:0000256" key="3">
    <source>
        <dbReference type="ARBA" id="ARBA00022448"/>
    </source>
</evidence>
<dbReference type="InterPro" id="IPR006144">
    <property type="entry name" value="Secretion_HlyD_CS"/>
</dbReference>
<dbReference type="RefSeq" id="WP_228854745.1">
    <property type="nucleotide sequence ID" value="NZ_AP024086.1"/>
</dbReference>
<gene>
    <name evidence="13" type="primary">hlyD</name>
    <name evidence="13" type="ORF">DGMP_30790</name>
</gene>
<evidence type="ECO:0000313" key="14">
    <source>
        <dbReference type="Proteomes" id="UP000826725"/>
    </source>
</evidence>
<keyword evidence="3" id="KW-0813">Transport</keyword>
<dbReference type="AlphaFoldDB" id="A0A8D5FKR0"/>
<organism evidence="13 14">
    <name type="scientific">Desulfomarina profundi</name>
    <dbReference type="NCBI Taxonomy" id="2772557"/>
    <lineage>
        <taxon>Bacteria</taxon>
        <taxon>Pseudomonadati</taxon>
        <taxon>Thermodesulfobacteriota</taxon>
        <taxon>Desulfobulbia</taxon>
        <taxon>Desulfobulbales</taxon>
        <taxon>Desulfobulbaceae</taxon>
        <taxon>Desulfomarina</taxon>
    </lineage>
</organism>
<feature type="domain" description="AprE-like beta-barrel" evidence="12">
    <location>
        <begin position="349"/>
        <end position="440"/>
    </location>
</feature>
<dbReference type="InterPro" id="IPR058982">
    <property type="entry name" value="Beta-barrel_AprE"/>
</dbReference>
<dbReference type="PANTHER" id="PTHR30386">
    <property type="entry name" value="MEMBRANE FUSION SUBUNIT OF EMRAB-TOLC MULTIDRUG EFFLUX PUMP"/>
    <property type="match status" value="1"/>
</dbReference>
<dbReference type="InterPro" id="IPR058781">
    <property type="entry name" value="HH_AprE-like"/>
</dbReference>
<comment type="similarity">
    <text evidence="2">Belongs to the membrane fusion protein (MFP) (TC 8.A.1) family.</text>
</comment>
<evidence type="ECO:0000256" key="7">
    <source>
        <dbReference type="ARBA" id="ARBA00022989"/>
    </source>
</evidence>
<evidence type="ECO:0000256" key="1">
    <source>
        <dbReference type="ARBA" id="ARBA00004377"/>
    </source>
</evidence>
<keyword evidence="4" id="KW-1003">Cell membrane</keyword>
<feature type="transmembrane region" description="Helical" evidence="10">
    <location>
        <begin position="51"/>
        <end position="69"/>
    </location>
</feature>
<dbReference type="GO" id="GO:0005886">
    <property type="term" value="C:plasma membrane"/>
    <property type="evidence" value="ECO:0007669"/>
    <property type="project" value="UniProtKB-SubCell"/>
</dbReference>
<dbReference type="PROSITE" id="PS00543">
    <property type="entry name" value="HLYD_FAMILY"/>
    <property type="match status" value="1"/>
</dbReference>
<dbReference type="Pfam" id="PF26002">
    <property type="entry name" value="Beta-barrel_AprE"/>
    <property type="match status" value="1"/>
</dbReference>
<name>A0A8D5FKR0_9BACT</name>
<dbReference type="Pfam" id="PF25994">
    <property type="entry name" value="HH_AprE"/>
    <property type="match status" value="1"/>
</dbReference>
<sequence>MPEISNETRTMNKRKNYLSQFNEKRQEKREYEFLPATLEVLERPPAPFSRFMLIFVIALTSFILGWASLTEMDIVVSGMGVVVPKGKVKIVQSLESAIVTAIHIRDGQIVKEGEPLITMDNTESRADVETISNELTEVSLTIARLNAQIEEDPTLFIPPPQAGSKNIALHRKLLLQSLAAETEKKTTLELEIQRCRAERESIRSNMKRLTEALPLSLEMHNRKSALAKRKLVPDAELLQARMELNNIKHNLLSAKNRLVEVDSRLSRAMKEKELVKTEYQRDLLSKLAEMNSRQENLQRQLAKAKNRQNHFSLLAPADGIVQQLAIHTVGGVVTAAQPLMVIVPLESGLEIEGKILNKDIGFIRPGQEVSIKVAAYPFTRYGDLKGKIEWVAGDAVIDQQMGPIYPFRVSVSNYLLPNIINGRQGKINPGMTVTTDIKVGRRRVIQYFLGPIMRYRDKSLREI</sequence>
<evidence type="ECO:0000256" key="6">
    <source>
        <dbReference type="ARBA" id="ARBA00022692"/>
    </source>
</evidence>
<reference evidence="13" key="1">
    <citation type="submission" date="2020-09" db="EMBL/GenBank/DDBJ databases">
        <title>Desulfogranum mesoprofundum gen. nov., sp. nov., a novel mesophilic, sulfate-reducing chemolithoautotroph isolated from a deep-sea hydrothermal vent chimney in the Suiyo Seamount.</title>
        <authorList>
            <person name="Hashimoto Y."/>
            <person name="Nakagawa S."/>
        </authorList>
    </citation>
    <scope>NUCLEOTIDE SEQUENCE</scope>
    <source>
        <strain evidence="13">KT2</strain>
    </source>
</reference>
<keyword evidence="6 10" id="KW-0812">Transmembrane</keyword>
<accession>A0A8D5FKR0</accession>
<evidence type="ECO:0000256" key="10">
    <source>
        <dbReference type="SAM" id="Phobius"/>
    </source>
</evidence>
<dbReference type="EMBL" id="AP024086">
    <property type="protein sequence ID" value="BCL62386.1"/>
    <property type="molecule type" value="Genomic_DNA"/>
</dbReference>
<dbReference type="KEGG" id="dbk:DGMP_30790"/>
<dbReference type="Proteomes" id="UP000826725">
    <property type="component" value="Chromosome"/>
</dbReference>
<evidence type="ECO:0000256" key="9">
    <source>
        <dbReference type="SAM" id="Coils"/>
    </source>
</evidence>
<dbReference type="NCBIfam" id="TIGR01843">
    <property type="entry name" value="type_I_hlyD"/>
    <property type="match status" value="1"/>
</dbReference>
<comment type="subcellular location">
    <subcellularLocation>
        <location evidence="1">Cell inner membrane</location>
        <topology evidence="1">Single-pass membrane protein</topology>
    </subcellularLocation>
</comment>
<evidence type="ECO:0000256" key="8">
    <source>
        <dbReference type="ARBA" id="ARBA00023136"/>
    </source>
</evidence>
<evidence type="ECO:0000259" key="12">
    <source>
        <dbReference type="Pfam" id="PF26002"/>
    </source>
</evidence>
<keyword evidence="7 10" id="KW-1133">Transmembrane helix</keyword>
<keyword evidence="14" id="KW-1185">Reference proteome</keyword>
<feature type="domain" description="AprE-like long alpha-helical hairpin" evidence="11">
    <location>
        <begin position="124"/>
        <end position="306"/>
    </location>
</feature>
<dbReference type="PANTHER" id="PTHR30386:SF27">
    <property type="entry name" value="MEMBRANE FUSION PROTEIN (MFP) FAMILY PROTEIN"/>
    <property type="match status" value="1"/>
</dbReference>
<evidence type="ECO:0000256" key="2">
    <source>
        <dbReference type="ARBA" id="ARBA00009477"/>
    </source>
</evidence>
<evidence type="ECO:0000256" key="5">
    <source>
        <dbReference type="ARBA" id="ARBA00022519"/>
    </source>
</evidence>